<evidence type="ECO:0000256" key="3">
    <source>
        <dbReference type="ARBA" id="ARBA00012759"/>
    </source>
</evidence>
<evidence type="ECO:0000313" key="10">
    <source>
        <dbReference type="Proteomes" id="UP000054564"/>
    </source>
</evidence>
<protein>
    <recommendedName>
        <fullName evidence="3">ubiquitinyl hydrolase 1</fullName>
        <ecNumber evidence="3">3.4.19.12</ecNumber>
    </recommendedName>
</protein>
<dbReference type="SUPFAM" id="SSF54001">
    <property type="entry name" value="Cysteine proteinases"/>
    <property type="match status" value="1"/>
</dbReference>
<evidence type="ECO:0000259" key="8">
    <source>
        <dbReference type="PROSITE" id="PS50235"/>
    </source>
</evidence>
<evidence type="ECO:0000256" key="2">
    <source>
        <dbReference type="ARBA" id="ARBA00009085"/>
    </source>
</evidence>
<organism evidence="9 10">
    <name type="scientific">Puccinia striiformis f. sp. tritici PST-78</name>
    <dbReference type="NCBI Taxonomy" id="1165861"/>
    <lineage>
        <taxon>Eukaryota</taxon>
        <taxon>Fungi</taxon>
        <taxon>Dikarya</taxon>
        <taxon>Basidiomycota</taxon>
        <taxon>Pucciniomycotina</taxon>
        <taxon>Pucciniomycetes</taxon>
        <taxon>Pucciniales</taxon>
        <taxon>Pucciniaceae</taxon>
        <taxon>Puccinia</taxon>
    </lineage>
</organism>
<dbReference type="GO" id="GO:0005634">
    <property type="term" value="C:nucleus"/>
    <property type="evidence" value="ECO:0007669"/>
    <property type="project" value="TreeGrafter"/>
</dbReference>
<evidence type="ECO:0000256" key="5">
    <source>
        <dbReference type="ARBA" id="ARBA00022786"/>
    </source>
</evidence>
<evidence type="ECO:0000256" key="4">
    <source>
        <dbReference type="ARBA" id="ARBA00022670"/>
    </source>
</evidence>
<sequence>MMTTITSHPTWTVLQDLIAQYLPSILSQPLSRFPVLSTVLVIVLCSTVFNKFQRIRSLPFRVISRAYGLYELFIHKLSFSPIGFSSKSYNSSRSQDECHISNRDSPKVIRRYKQILNPASHPKQYYPGLINSSSNSCFINAVLQSLASMPHIIKYLELIQSYDLPFTPVSNALVAILVELNTTRDHPVVLKTYSVAQALLGNPNARRSMLFNSEQQDAQEFLVMMIDALEEESKLLTDQLLLEFNSTQIDGLERDQFWIQAREISRSPFRALMAHRIGCGTCGFTSAIRHSFADHFSLNVPPKTTCKLESSLFEYTKLEVLDDYICRKCSLIKTYETLQLKLSLLEIQKSNQDEIELIQKKLVILKSTIDQDPERELPIPINIERVASLNTTKQTMFARPPDSLTFHISRSTGYARGVSFKNHCQVIYPEELILDRYCTTYELNGIATKPISTHDEQHTKLYRYRLVSVVVHFGSHSFGHYITYRRAIQNHHDLHDNNWFRISDENVQLSSIDDALRSNPFLLMYERVFEPGHDDLAGKSLVGRELSWFHI</sequence>
<comment type="catalytic activity">
    <reaction evidence="1">
        <text>Thiol-dependent hydrolysis of ester, thioester, amide, peptide and isopeptide bonds formed by the C-terminal Gly of ubiquitin (a 76-residue protein attached to proteins as an intracellular targeting signal).</text>
        <dbReference type="EC" id="3.4.19.12"/>
    </reaction>
</comment>
<evidence type="ECO:0000256" key="6">
    <source>
        <dbReference type="ARBA" id="ARBA00022801"/>
    </source>
</evidence>
<keyword evidence="6" id="KW-0378">Hydrolase</keyword>
<dbReference type="InterPro" id="IPR050164">
    <property type="entry name" value="Peptidase_C19"/>
</dbReference>
<comment type="similarity">
    <text evidence="2">Belongs to the peptidase C19 family.</text>
</comment>
<keyword evidence="7" id="KW-0788">Thiol protease</keyword>
<dbReference type="PROSITE" id="PS50235">
    <property type="entry name" value="USP_3"/>
    <property type="match status" value="1"/>
</dbReference>
<keyword evidence="10" id="KW-1185">Reference proteome</keyword>
<dbReference type="GO" id="GO:0005829">
    <property type="term" value="C:cytosol"/>
    <property type="evidence" value="ECO:0007669"/>
    <property type="project" value="TreeGrafter"/>
</dbReference>
<dbReference type="GO" id="GO:0006508">
    <property type="term" value="P:proteolysis"/>
    <property type="evidence" value="ECO:0007669"/>
    <property type="project" value="UniProtKB-KW"/>
</dbReference>
<dbReference type="GO" id="GO:0004843">
    <property type="term" value="F:cysteine-type deubiquitinase activity"/>
    <property type="evidence" value="ECO:0007669"/>
    <property type="project" value="UniProtKB-EC"/>
</dbReference>
<evidence type="ECO:0000256" key="7">
    <source>
        <dbReference type="ARBA" id="ARBA00022807"/>
    </source>
</evidence>
<evidence type="ECO:0000313" key="9">
    <source>
        <dbReference type="EMBL" id="KNF04881.1"/>
    </source>
</evidence>
<dbReference type="OrthoDB" id="2020758at2759"/>
<gene>
    <name evidence="9" type="ORF">PSTG_01936</name>
</gene>
<comment type="caution">
    <text evidence="9">The sequence shown here is derived from an EMBL/GenBank/DDBJ whole genome shotgun (WGS) entry which is preliminary data.</text>
</comment>
<dbReference type="Pfam" id="PF00443">
    <property type="entry name" value="UCH"/>
    <property type="match status" value="1"/>
</dbReference>
<keyword evidence="4" id="KW-0645">Protease</keyword>
<name>A0A0L0W034_9BASI</name>
<dbReference type="InterPro" id="IPR001394">
    <property type="entry name" value="Peptidase_C19_UCH"/>
</dbReference>
<dbReference type="PROSITE" id="PS00973">
    <property type="entry name" value="USP_2"/>
    <property type="match status" value="1"/>
</dbReference>
<dbReference type="EC" id="3.4.19.12" evidence="3"/>
<dbReference type="Proteomes" id="UP000054564">
    <property type="component" value="Unassembled WGS sequence"/>
</dbReference>
<dbReference type="PANTHER" id="PTHR24006">
    <property type="entry name" value="UBIQUITIN CARBOXYL-TERMINAL HYDROLASE"/>
    <property type="match status" value="1"/>
</dbReference>
<proteinExistence type="inferred from homology"/>
<dbReference type="AlphaFoldDB" id="A0A0L0W034"/>
<evidence type="ECO:0000256" key="1">
    <source>
        <dbReference type="ARBA" id="ARBA00000707"/>
    </source>
</evidence>
<dbReference type="PANTHER" id="PTHR24006:SF888">
    <property type="entry name" value="UBIQUITIN CARBOXYL-TERMINAL HYDROLASE 30"/>
    <property type="match status" value="1"/>
</dbReference>
<dbReference type="GO" id="GO:0016579">
    <property type="term" value="P:protein deubiquitination"/>
    <property type="evidence" value="ECO:0007669"/>
    <property type="project" value="InterPro"/>
</dbReference>
<dbReference type="InterPro" id="IPR028889">
    <property type="entry name" value="USP"/>
</dbReference>
<feature type="domain" description="USP" evidence="8">
    <location>
        <begin position="127"/>
        <end position="528"/>
    </location>
</feature>
<reference evidence="10" key="1">
    <citation type="submission" date="2014-03" db="EMBL/GenBank/DDBJ databases">
        <title>The Genome Sequence of Puccinia striiformis f. sp. tritici PST-78.</title>
        <authorList>
            <consortium name="The Broad Institute Genome Sequencing Platform"/>
            <person name="Cuomo C."/>
            <person name="Hulbert S."/>
            <person name="Chen X."/>
            <person name="Walker B."/>
            <person name="Young S.K."/>
            <person name="Zeng Q."/>
            <person name="Gargeya S."/>
            <person name="Fitzgerald M."/>
            <person name="Haas B."/>
            <person name="Abouelleil A."/>
            <person name="Alvarado L."/>
            <person name="Arachchi H.M."/>
            <person name="Berlin A.M."/>
            <person name="Chapman S.B."/>
            <person name="Goldberg J."/>
            <person name="Griggs A."/>
            <person name="Gujja S."/>
            <person name="Hansen M."/>
            <person name="Howarth C."/>
            <person name="Imamovic A."/>
            <person name="Larimer J."/>
            <person name="McCowan C."/>
            <person name="Montmayeur A."/>
            <person name="Murphy C."/>
            <person name="Neiman D."/>
            <person name="Pearson M."/>
            <person name="Priest M."/>
            <person name="Roberts A."/>
            <person name="Saif S."/>
            <person name="Shea T."/>
            <person name="Sisk P."/>
            <person name="Sykes S."/>
            <person name="Wortman J."/>
            <person name="Nusbaum C."/>
            <person name="Birren B."/>
        </authorList>
    </citation>
    <scope>NUCLEOTIDE SEQUENCE [LARGE SCALE GENOMIC DNA]</scope>
    <source>
        <strain evidence="10">race PST-78</strain>
    </source>
</reference>
<dbReference type="InterPro" id="IPR038765">
    <property type="entry name" value="Papain-like_cys_pep_sf"/>
</dbReference>
<keyword evidence="5" id="KW-0833">Ubl conjugation pathway</keyword>
<accession>A0A0L0W034</accession>
<dbReference type="CDD" id="cd02662">
    <property type="entry name" value="Peptidase_C19F"/>
    <property type="match status" value="1"/>
</dbReference>
<dbReference type="Gene3D" id="3.90.70.10">
    <property type="entry name" value="Cysteine proteinases"/>
    <property type="match status" value="1"/>
</dbReference>
<dbReference type="InterPro" id="IPR018200">
    <property type="entry name" value="USP_CS"/>
</dbReference>
<dbReference type="STRING" id="1165861.A0A0L0W034"/>
<dbReference type="EMBL" id="AJIL01000010">
    <property type="protein sequence ID" value="KNF04881.1"/>
    <property type="molecule type" value="Genomic_DNA"/>
</dbReference>